<evidence type="ECO:0000256" key="2">
    <source>
        <dbReference type="ARBA" id="ARBA00023143"/>
    </source>
</evidence>
<evidence type="ECO:0000313" key="4">
    <source>
        <dbReference type="EMBL" id="GAF84179.1"/>
    </source>
</evidence>
<dbReference type="InterPro" id="IPR037925">
    <property type="entry name" value="FlgE/F/G-like"/>
</dbReference>
<proteinExistence type="predicted"/>
<organism evidence="4">
    <name type="scientific">marine sediment metagenome</name>
    <dbReference type="NCBI Taxonomy" id="412755"/>
    <lineage>
        <taxon>unclassified sequences</taxon>
        <taxon>metagenomes</taxon>
        <taxon>ecological metagenomes</taxon>
    </lineage>
</organism>
<dbReference type="AlphaFoldDB" id="X0ST60"/>
<name>X0ST60_9ZZZZ</name>
<dbReference type="InterPro" id="IPR020013">
    <property type="entry name" value="Flagellar_FlgE/F/G"/>
</dbReference>
<dbReference type="EMBL" id="BARS01006189">
    <property type="protein sequence ID" value="GAF84179.1"/>
    <property type="molecule type" value="Genomic_DNA"/>
</dbReference>
<gene>
    <name evidence="4" type="ORF">S01H1_12099</name>
</gene>
<keyword evidence="2" id="KW-0975">Bacterial flagellum</keyword>
<dbReference type="InterPro" id="IPR053967">
    <property type="entry name" value="LlgE_F_G-like_D1"/>
</dbReference>
<dbReference type="SUPFAM" id="SSF117143">
    <property type="entry name" value="Flagellar hook protein flgE"/>
    <property type="match status" value="1"/>
</dbReference>
<dbReference type="GO" id="GO:0071978">
    <property type="term" value="P:bacterial-type flagellum-dependent swarming motility"/>
    <property type="evidence" value="ECO:0007669"/>
    <property type="project" value="TreeGrafter"/>
</dbReference>
<dbReference type="GO" id="GO:0009424">
    <property type="term" value="C:bacterial-type flagellum hook"/>
    <property type="evidence" value="ECO:0007669"/>
    <property type="project" value="TreeGrafter"/>
</dbReference>
<dbReference type="GO" id="GO:0009425">
    <property type="term" value="C:bacterial-type flagellum basal body"/>
    <property type="evidence" value="ECO:0007669"/>
    <property type="project" value="UniProtKB-SubCell"/>
</dbReference>
<dbReference type="PANTHER" id="PTHR30435">
    <property type="entry name" value="FLAGELLAR PROTEIN"/>
    <property type="match status" value="1"/>
</dbReference>
<feature type="non-terminal residue" evidence="4">
    <location>
        <position position="236"/>
    </location>
</feature>
<feature type="domain" description="Flagellar hook protein FlgE/F/G-like D1" evidence="3">
    <location>
        <begin position="95"/>
        <end position="161"/>
    </location>
</feature>
<comment type="subcellular location">
    <subcellularLocation>
        <location evidence="1">Bacterial flagellum basal body</location>
    </subcellularLocation>
</comment>
<evidence type="ECO:0000256" key="1">
    <source>
        <dbReference type="ARBA" id="ARBA00004117"/>
    </source>
</evidence>
<accession>X0ST60</accession>
<dbReference type="GO" id="GO:0005829">
    <property type="term" value="C:cytosol"/>
    <property type="evidence" value="ECO:0007669"/>
    <property type="project" value="TreeGrafter"/>
</dbReference>
<reference evidence="4" key="1">
    <citation type="journal article" date="2014" name="Front. Microbiol.">
        <title>High frequency of phylogenetically diverse reductive dehalogenase-homologous genes in deep subseafloor sedimentary metagenomes.</title>
        <authorList>
            <person name="Kawai M."/>
            <person name="Futagami T."/>
            <person name="Toyoda A."/>
            <person name="Takaki Y."/>
            <person name="Nishi S."/>
            <person name="Hori S."/>
            <person name="Arai W."/>
            <person name="Tsubouchi T."/>
            <person name="Morono Y."/>
            <person name="Uchiyama I."/>
            <person name="Ito T."/>
            <person name="Fujiyama A."/>
            <person name="Inagaki F."/>
            <person name="Takami H."/>
        </authorList>
    </citation>
    <scope>NUCLEOTIDE SEQUENCE</scope>
    <source>
        <strain evidence="4">Expedition CK06-06</strain>
    </source>
</reference>
<dbReference type="NCBIfam" id="TIGR03506">
    <property type="entry name" value="FlgEFG_subfam"/>
    <property type="match status" value="1"/>
</dbReference>
<comment type="caution">
    <text evidence="4">The sequence shown here is derived from an EMBL/GenBank/DDBJ whole genome shotgun (WGS) entry which is preliminary data.</text>
</comment>
<protein>
    <recommendedName>
        <fullName evidence="3">Flagellar hook protein FlgE/F/G-like D1 domain-containing protein</fullName>
    </recommendedName>
</protein>
<dbReference type="PANTHER" id="PTHR30435:SF1">
    <property type="entry name" value="FLAGELLAR HOOK PROTEIN FLGE"/>
    <property type="match status" value="1"/>
</dbReference>
<dbReference type="Pfam" id="PF22692">
    <property type="entry name" value="LlgE_F_G_D1"/>
    <property type="match status" value="1"/>
</dbReference>
<sequence>MSVALSSGVTGLESYQKMLDIAGDNLANVGTTAFKSSRVTFSQLLSETIKTASQPTSTVGGTNPQQIGHGVGIASITPMMTQGNIANTGNPLDLAIEGDGYFVLNDGAKDLYTRAGALAIDANSRLVDPATGYITQRIGTAGESDGFQTAGNSNVRIPTDVSMPARATAEVRVAGNLSTTSKFADTQINKLTSNIAFTVGGSPASVTTKISELDQYTGSTWVDGTITFSGYKPDGT</sequence>
<evidence type="ECO:0000259" key="3">
    <source>
        <dbReference type="Pfam" id="PF22692"/>
    </source>
</evidence>